<dbReference type="PROSITE" id="PS50885">
    <property type="entry name" value="HAMP"/>
    <property type="match status" value="1"/>
</dbReference>
<dbReference type="InterPro" id="IPR036890">
    <property type="entry name" value="HATPase_C_sf"/>
</dbReference>
<feature type="transmembrane region" description="Helical" evidence="11">
    <location>
        <begin position="161"/>
        <end position="185"/>
    </location>
</feature>
<evidence type="ECO:0000256" key="6">
    <source>
        <dbReference type="ARBA" id="ARBA00022692"/>
    </source>
</evidence>
<accession>A0AA91EXP4</accession>
<dbReference type="InterPro" id="IPR050428">
    <property type="entry name" value="TCS_sensor_his_kinase"/>
</dbReference>
<evidence type="ECO:0000256" key="10">
    <source>
        <dbReference type="ARBA" id="ARBA00023136"/>
    </source>
</evidence>
<dbReference type="SUPFAM" id="SSF47384">
    <property type="entry name" value="Homodimeric domain of signal transducing histidine kinase"/>
    <property type="match status" value="1"/>
</dbReference>
<evidence type="ECO:0000256" key="4">
    <source>
        <dbReference type="ARBA" id="ARBA00022553"/>
    </source>
</evidence>
<evidence type="ECO:0000313" key="15">
    <source>
        <dbReference type="Proteomes" id="UP000093712"/>
    </source>
</evidence>
<dbReference type="SUPFAM" id="SSF158472">
    <property type="entry name" value="HAMP domain-like"/>
    <property type="match status" value="1"/>
</dbReference>
<dbReference type="InterPro" id="IPR005467">
    <property type="entry name" value="His_kinase_dom"/>
</dbReference>
<dbReference type="PANTHER" id="PTHR45436">
    <property type="entry name" value="SENSOR HISTIDINE KINASE YKOH"/>
    <property type="match status" value="1"/>
</dbReference>
<dbReference type="Pfam" id="PF02518">
    <property type="entry name" value="HATPase_c"/>
    <property type="match status" value="1"/>
</dbReference>
<dbReference type="CDD" id="cd06225">
    <property type="entry name" value="HAMP"/>
    <property type="match status" value="1"/>
</dbReference>
<comment type="catalytic activity">
    <reaction evidence="1">
        <text>ATP + protein L-histidine = ADP + protein N-phospho-L-histidine.</text>
        <dbReference type="EC" id="2.7.13.3"/>
    </reaction>
</comment>
<protein>
    <recommendedName>
        <fullName evidence="3">histidine kinase</fullName>
        <ecNumber evidence="3">2.7.13.3</ecNumber>
    </recommendedName>
</protein>
<comment type="caution">
    <text evidence="14">The sequence shown here is derived from an EMBL/GenBank/DDBJ whole genome shotgun (WGS) entry which is preliminary data.</text>
</comment>
<dbReference type="InterPro" id="IPR003660">
    <property type="entry name" value="HAMP_dom"/>
</dbReference>
<keyword evidence="6 11" id="KW-0812">Transmembrane</keyword>
<dbReference type="SMART" id="SM00388">
    <property type="entry name" value="HisKA"/>
    <property type="match status" value="1"/>
</dbReference>
<gene>
    <name evidence="14" type="ORF">A5649_12145</name>
</gene>
<dbReference type="InterPro" id="IPR036097">
    <property type="entry name" value="HisK_dim/P_sf"/>
</dbReference>
<dbReference type="SMART" id="SM00304">
    <property type="entry name" value="HAMP"/>
    <property type="match status" value="1"/>
</dbReference>
<organism evidence="14 15">
    <name type="scientific">Mycolicibacter heraklionensis</name>
    <dbReference type="NCBI Taxonomy" id="512402"/>
    <lineage>
        <taxon>Bacteria</taxon>
        <taxon>Bacillati</taxon>
        <taxon>Actinomycetota</taxon>
        <taxon>Actinomycetes</taxon>
        <taxon>Mycobacteriales</taxon>
        <taxon>Mycobacteriaceae</taxon>
        <taxon>Mycolicibacter</taxon>
    </lineage>
</organism>
<dbReference type="SUPFAM" id="SSF55874">
    <property type="entry name" value="ATPase domain of HSP90 chaperone/DNA topoisomerase II/histidine kinase"/>
    <property type="match status" value="1"/>
</dbReference>
<dbReference type="SMART" id="SM00387">
    <property type="entry name" value="HATPase_c"/>
    <property type="match status" value="1"/>
</dbReference>
<name>A0AA91EXP4_9MYCO</name>
<dbReference type="Gene3D" id="6.10.340.10">
    <property type="match status" value="1"/>
</dbReference>
<evidence type="ECO:0000256" key="7">
    <source>
        <dbReference type="ARBA" id="ARBA00022777"/>
    </source>
</evidence>
<feature type="domain" description="HAMP" evidence="13">
    <location>
        <begin position="189"/>
        <end position="242"/>
    </location>
</feature>
<evidence type="ECO:0000256" key="8">
    <source>
        <dbReference type="ARBA" id="ARBA00022989"/>
    </source>
</evidence>
<dbReference type="CDD" id="cd00075">
    <property type="entry name" value="HATPase"/>
    <property type="match status" value="1"/>
</dbReference>
<keyword evidence="4" id="KW-0597">Phosphoprotein</keyword>
<reference evidence="14 15" key="1">
    <citation type="submission" date="2016-06" db="EMBL/GenBank/DDBJ databases">
        <authorList>
            <person name="Sutton G."/>
            <person name="Brinkac L."/>
            <person name="Sanka R."/>
            <person name="Adams M."/>
            <person name="Lau E."/>
            <person name="Garcia-Basteiro A."/>
            <person name="Lopez-Varela E."/>
            <person name="Palencia S."/>
        </authorList>
    </citation>
    <scope>NUCLEOTIDE SEQUENCE [LARGE SCALE GENOMIC DNA]</scope>
    <source>
        <strain evidence="14 15">1211594.5</strain>
    </source>
</reference>
<dbReference type="Pfam" id="PF00512">
    <property type="entry name" value="HisKA"/>
    <property type="match status" value="1"/>
</dbReference>
<dbReference type="InterPro" id="IPR003594">
    <property type="entry name" value="HATPase_dom"/>
</dbReference>
<keyword evidence="5" id="KW-0808">Transferase</keyword>
<dbReference type="EMBL" id="LZME01000155">
    <property type="protein sequence ID" value="OBK80691.1"/>
    <property type="molecule type" value="Genomic_DNA"/>
</dbReference>
<evidence type="ECO:0000259" key="12">
    <source>
        <dbReference type="PROSITE" id="PS50109"/>
    </source>
</evidence>
<keyword evidence="10 11" id="KW-0472">Membrane</keyword>
<dbReference type="GO" id="GO:0005886">
    <property type="term" value="C:plasma membrane"/>
    <property type="evidence" value="ECO:0007669"/>
    <property type="project" value="UniProtKB-SubCell"/>
</dbReference>
<dbReference type="GO" id="GO:0000155">
    <property type="term" value="F:phosphorelay sensor kinase activity"/>
    <property type="evidence" value="ECO:0007669"/>
    <property type="project" value="InterPro"/>
</dbReference>
<sequence length="471" mass="49321">MRAVIKRVRSLYSGVRTRTALAAAAVMTVCLAIAGGLLLLVLYRSLESTAETAAGLRAEHIAAQLRSGHFDDLESALLATDGHIAVVQVVGASGVIRAASNGAPRSPLTAATALADGQARYVGRVESATGEEYWVSARGAVADGAPVTVLVGVDREPVEEIVTVVGVLLAVGAPILIVLVAVGTFRLVGAALRPVEAIRARVASISSADLTERVPVPRTHDEIAELATTMNAMLSRLEHGRAAQLRLVSDVSHELRSPLATITTALELASARPELMDRALIDESLLPESHRMSRLLEDLLLLARSDEGALGLRGEDVDVDDLLAAEANRLGGSGSVSVVTDIRACRVTGDRAALTRVIRNLVDNAARYARSTVTLSCRPAPDGVVITIADDGPGIPAADRSRIFDRFVRLDAARARTSGGTGLGLAIVAEVVRAHRGTVAVDDAAGGGAVFTVALPQRGFPDQESMSERRR</sequence>
<evidence type="ECO:0000256" key="11">
    <source>
        <dbReference type="SAM" id="Phobius"/>
    </source>
</evidence>
<evidence type="ECO:0000256" key="9">
    <source>
        <dbReference type="ARBA" id="ARBA00023012"/>
    </source>
</evidence>
<evidence type="ECO:0000256" key="5">
    <source>
        <dbReference type="ARBA" id="ARBA00022679"/>
    </source>
</evidence>
<dbReference type="CDD" id="cd00082">
    <property type="entry name" value="HisKA"/>
    <property type="match status" value="1"/>
</dbReference>
<dbReference type="Pfam" id="PF00672">
    <property type="entry name" value="HAMP"/>
    <property type="match status" value="1"/>
</dbReference>
<evidence type="ECO:0000256" key="1">
    <source>
        <dbReference type="ARBA" id="ARBA00000085"/>
    </source>
</evidence>
<dbReference type="InterPro" id="IPR004358">
    <property type="entry name" value="Sig_transdc_His_kin-like_C"/>
</dbReference>
<dbReference type="EC" id="2.7.13.3" evidence="3"/>
<keyword evidence="7 14" id="KW-0418">Kinase</keyword>
<feature type="transmembrane region" description="Helical" evidence="11">
    <location>
        <begin position="21"/>
        <end position="43"/>
    </location>
</feature>
<dbReference type="FunFam" id="3.30.565.10:FF:000006">
    <property type="entry name" value="Sensor histidine kinase WalK"/>
    <property type="match status" value="1"/>
</dbReference>
<keyword evidence="8 11" id="KW-1133">Transmembrane helix</keyword>
<comment type="subcellular location">
    <subcellularLocation>
        <location evidence="2">Cell membrane</location>
    </subcellularLocation>
</comment>
<proteinExistence type="predicted"/>
<dbReference type="AlphaFoldDB" id="A0AA91EXP4"/>
<dbReference type="PROSITE" id="PS50109">
    <property type="entry name" value="HIS_KIN"/>
    <property type="match status" value="1"/>
</dbReference>
<dbReference type="PRINTS" id="PR00344">
    <property type="entry name" value="BCTRLSENSOR"/>
</dbReference>
<dbReference type="InterPro" id="IPR003661">
    <property type="entry name" value="HisK_dim/P_dom"/>
</dbReference>
<evidence type="ECO:0000313" key="14">
    <source>
        <dbReference type="EMBL" id="OBK80691.1"/>
    </source>
</evidence>
<evidence type="ECO:0000256" key="3">
    <source>
        <dbReference type="ARBA" id="ARBA00012438"/>
    </source>
</evidence>
<evidence type="ECO:0000256" key="2">
    <source>
        <dbReference type="ARBA" id="ARBA00004236"/>
    </source>
</evidence>
<keyword evidence="9" id="KW-0902">Two-component regulatory system</keyword>
<dbReference type="PANTHER" id="PTHR45436:SF5">
    <property type="entry name" value="SENSOR HISTIDINE KINASE TRCS"/>
    <property type="match status" value="1"/>
</dbReference>
<evidence type="ECO:0000259" key="13">
    <source>
        <dbReference type="PROSITE" id="PS50885"/>
    </source>
</evidence>
<feature type="domain" description="Histidine kinase" evidence="12">
    <location>
        <begin position="250"/>
        <end position="459"/>
    </location>
</feature>
<dbReference type="Proteomes" id="UP000093712">
    <property type="component" value="Unassembled WGS sequence"/>
</dbReference>
<dbReference type="Gene3D" id="1.10.287.130">
    <property type="match status" value="1"/>
</dbReference>
<dbReference type="Gene3D" id="3.30.565.10">
    <property type="entry name" value="Histidine kinase-like ATPase, C-terminal domain"/>
    <property type="match status" value="1"/>
</dbReference>